<evidence type="ECO:0000313" key="3">
    <source>
        <dbReference type="EMBL" id="VFK25152.1"/>
    </source>
</evidence>
<dbReference type="Pfam" id="PF09820">
    <property type="entry name" value="AAA-ATPase_like"/>
    <property type="match status" value="1"/>
</dbReference>
<evidence type="ECO:0000313" key="2">
    <source>
        <dbReference type="EMBL" id="VFK08577.1"/>
    </source>
</evidence>
<gene>
    <name evidence="2" type="ORF">BECKLPF1236A_GA0070988_1001819</name>
    <name evidence="3" type="ORF">BECKLPF1236C_GA0070990_1001914</name>
</gene>
<organism evidence="3">
    <name type="scientific">Candidatus Kentrum sp. LPFa</name>
    <dbReference type="NCBI Taxonomy" id="2126335"/>
    <lineage>
        <taxon>Bacteria</taxon>
        <taxon>Pseudomonadati</taxon>
        <taxon>Pseudomonadota</taxon>
        <taxon>Gammaproteobacteria</taxon>
        <taxon>Candidatus Kentrum</taxon>
    </lineage>
</organism>
<reference evidence="3" key="1">
    <citation type="submission" date="2019-02" db="EMBL/GenBank/DDBJ databases">
        <authorList>
            <person name="Gruber-Vodicka R. H."/>
            <person name="Seah K. B. B."/>
        </authorList>
    </citation>
    <scope>NUCLEOTIDE SEQUENCE</scope>
    <source>
        <strain evidence="2">BECK_S312</strain>
        <strain evidence="3">BECK_S426</strain>
    </source>
</reference>
<name>A0A450X768_9GAMM</name>
<dbReference type="EMBL" id="CAADFP010000019">
    <property type="protein sequence ID" value="VFK25152.1"/>
    <property type="molecule type" value="Genomic_DNA"/>
</dbReference>
<dbReference type="InterPro" id="IPR018631">
    <property type="entry name" value="AAA-ATPase-like_dom"/>
</dbReference>
<dbReference type="PANTHER" id="PTHR34825:SF1">
    <property type="entry name" value="AAA-ATPASE-LIKE DOMAIN-CONTAINING PROTEIN"/>
    <property type="match status" value="1"/>
</dbReference>
<dbReference type="AlphaFoldDB" id="A0A450X768"/>
<dbReference type="PANTHER" id="PTHR34825">
    <property type="entry name" value="CONSERVED PROTEIN, WITH A WEAK D-GALACTARATE DEHYDRATASE/ALTRONATE HYDROLASE DOMAIN"/>
    <property type="match status" value="1"/>
</dbReference>
<proteinExistence type="predicted"/>
<dbReference type="EMBL" id="CAADFM010000018">
    <property type="protein sequence ID" value="VFK08577.1"/>
    <property type="molecule type" value="Genomic_DNA"/>
</dbReference>
<sequence length="143" mass="16719">MENLKKLPIGIQDFEELRQGNYVYVDKTKLIHHLITNGVAWFLSRPRRFGKSLLISTLAAIFQGRRDLFDELFTFPENPEQNDQKSENLKNVVFHRPFWFRIFRVGDCEFGLRLARASGNSYQSVTDYLQRGNLLIIPLFAPV</sequence>
<protein>
    <submittedName>
        <fullName evidence="3">Predicted AAA-ATPase</fullName>
    </submittedName>
</protein>
<evidence type="ECO:0000259" key="1">
    <source>
        <dbReference type="Pfam" id="PF09820"/>
    </source>
</evidence>
<feature type="domain" description="AAA-ATPase-like" evidence="1">
    <location>
        <begin position="8"/>
        <end position="75"/>
    </location>
</feature>
<accession>A0A450X768</accession>